<dbReference type="GeneID" id="32902012"/>
<sequence length="538" mass="60526">MILKLVLALFVVLFVFSITPAYAQHHSGAMAPPIDLDGLKVAVSTTLFPEDFSFGDSKSTNLSIRFFDSETDVNIQSVTYRVKIFQDDNLVANEYFYDEDGKLELKIKPTTGCMEKELWKCTVYNGEKHAIAGGYYARGDSLPTIQGPIFDKSGQYSVQVSIVGATNPKTLTTQDLLFETFLHLPDKQIFEIKTASAEEFPISVKSHNNEISNFVYDESLNKISYEIPFDWNDHSDSSSLNQIISFNKDFSSIPVDNELLISLNDVEISNEFYEFNISNPEKNSIKIEVPHNDLFEIKSKLLSTSNNDSIKLEILSGEKINFNDIKFSFENDIIGEVYWNSNLVSGKNIPFTFSFYDKNNIPVTDLLFVYGITDSSGKEIWSNIGTGEKYLGILAPDGIYQESIFIPTDGEYEFKLILTGQYSNNFKNFLVSTSNFEINSQSILTKEKTSTIPNWIKNNAEWWAAGAIDDDAFIQGIQFLIKEGILEIPSTSQGASSGNEIPNWIKNNAEWWAAGAIDDDAFIQGIQFLIKEGILEIQ</sequence>
<dbReference type="Proteomes" id="UP000249949">
    <property type="component" value="Chromosome"/>
</dbReference>
<dbReference type="RefSeq" id="WP_086908168.1">
    <property type="nucleotide sequence ID" value="NZ_CP021324.1"/>
</dbReference>
<dbReference type="OrthoDB" id="6288at2157"/>
<evidence type="ECO:0008006" key="3">
    <source>
        <dbReference type="Google" id="ProtNLM"/>
    </source>
</evidence>
<proteinExistence type="predicted"/>
<reference evidence="1 2" key="1">
    <citation type="journal article" date="2017" name="Environ. Microbiol.">
        <title>Genome and epigenome of a novel marine Thaumarchaeota strain suggest viral infection, phosphorothioation DNA modification and multiple restriction systems.</title>
        <authorList>
            <person name="Ahlgren N.A."/>
            <person name="Chen Y."/>
            <person name="Needham D.M."/>
            <person name="Parada A.E."/>
            <person name="Sachdeva R."/>
            <person name="Trinh V."/>
            <person name="Chen T."/>
            <person name="Fuhrman J.A."/>
        </authorList>
    </citation>
    <scope>NUCLEOTIDE SEQUENCE [LARGE SCALE GENOMIC DNA]</scope>
    <source>
        <strain evidence="1 2">SPOT01</strain>
    </source>
</reference>
<dbReference type="AlphaFoldDB" id="A0A2Z2HN75"/>
<organism evidence="1 2">
    <name type="scientific">Candidatus Nitrosomarinus catalinensis</name>
    <dbReference type="NCBI Taxonomy" id="1898749"/>
    <lineage>
        <taxon>Archaea</taxon>
        <taxon>Nitrososphaerota</taxon>
        <taxon>Nitrososphaeria</taxon>
        <taxon>Nitrosopumilales</taxon>
        <taxon>Nitrosopumilaceae</taxon>
        <taxon>Candidatus Nitrosomarinus</taxon>
    </lineage>
</organism>
<dbReference type="EMBL" id="CP021324">
    <property type="protein sequence ID" value="ARS65165.1"/>
    <property type="molecule type" value="Genomic_DNA"/>
</dbReference>
<dbReference type="KEGG" id="nct:NMSP_1565"/>
<evidence type="ECO:0000313" key="2">
    <source>
        <dbReference type="Proteomes" id="UP000249949"/>
    </source>
</evidence>
<keyword evidence="2" id="KW-1185">Reference proteome</keyword>
<protein>
    <recommendedName>
        <fullName evidence="3">Peptidase</fullName>
    </recommendedName>
</protein>
<gene>
    <name evidence="1" type="ORF">NMSP_1565</name>
</gene>
<evidence type="ECO:0000313" key="1">
    <source>
        <dbReference type="EMBL" id="ARS65165.1"/>
    </source>
</evidence>
<name>A0A2Z2HN75_9ARCH</name>
<accession>A0A2Z2HN75</accession>